<feature type="transmembrane region" description="Helical" evidence="1">
    <location>
        <begin position="43"/>
        <end position="66"/>
    </location>
</feature>
<proteinExistence type="predicted"/>
<name>A0A2A6FNJ1_9MICO</name>
<keyword evidence="1" id="KW-0472">Membrane</keyword>
<keyword evidence="1" id="KW-1133">Transmembrane helix</keyword>
<gene>
    <name evidence="3" type="ORF">B5766_12520</name>
</gene>
<dbReference type="Proteomes" id="UP000219994">
    <property type="component" value="Unassembled WGS sequence"/>
</dbReference>
<organism evidence="3 4">
    <name type="scientific">Candidatus Lumbricidiphila eiseniae</name>
    <dbReference type="NCBI Taxonomy" id="1969409"/>
    <lineage>
        <taxon>Bacteria</taxon>
        <taxon>Bacillati</taxon>
        <taxon>Actinomycetota</taxon>
        <taxon>Actinomycetes</taxon>
        <taxon>Micrococcales</taxon>
        <taxon>Microbacteriaceae</taxon>
        <taxon>Candidatus Lumbricidiphila</taxon>
    </lineage>
</organism>
<protein>
    <recommendedName>
        <fullName evidence="2">Endonuclease/exonuclease/phosphatase domain-containing protein</fullName>
    </recommendedName>
</protein>
<sequence>MPRRSRVRRTLVFLAIELCALLALWGAARVMHAERWPIVSAVVAWRNAAAVIVALVSLVCLVGWLLRPRRNHWLLFVLLPALVLAGLGGSGIARDGLTVDRVAEGHDRAIRLLSWNINGDLVTSDAIVRLVRDTAADVVVLPATRAKRVKELVVALAPEGYVLAGSPGAAEAVIFSRIGYVRDRHADLGPSPFQAAVARVRDGTGELPTIVAVHADHPTLSENDVWNRQISWIESLCTPTSSLLVVGDFNATVDNFGAPSLGSCRDAASARHSAAIGTWPAALPPVLGIAIDHVLTTPNLSVRSFTVLQSEDQGGARHRPILAVIGY</sequence>
<dbReference type="Pfam" id="PF03372">
    <property type="entry name" value="Exo_endo_phos"/>
    <property type="match status" value="1"/>
</dbReference>
<evidence type="ECO:0000313" key="3">
    <source>
        <dbReference type="EMBL" id="PDQ34257.1"/>
    </source>
</evidence>
<dbReference type="InterPro" id="IPR005135">
    <property type="entry name" value="Endo/exonuclease/phosphatase"/>
</dbReference>
<evidence type="ECO:0000259" key="2">
    <source>
        <dbReference type="Pfam" id="PF03372"/>
    </source>
</evidence>
<dbReference type="EMBL" id="NAEP01000059">
    <property type="protein sequence ID" value="PDQ34257.1"/>
    <property type="molecule type" value="Genomic_DNA"/>
</dbReference>
<feature type="domain" description="Endonuclease/exonuclease/phosphatase" evidence="2">
    <location>
        <begin position="113"/>
        <end position="308"/>
    </location>
</feature>
<dbReference type="SUPFAM" id="SSF56219">
    <property type="entry name" value="DNase I-like"/>
    <property type="match status" value="1"/>
</dbReference>
<reference evidence="4" key="1">
    <citation type="submission" date="2017-03" db="EMBL/GenBank/DDBJ databases">
        <authorList>
            <person name="Lund M.B."/>
        </authorList>
    </citation>
    <scope>NUCLEOTIDE SEQUENCE [LARGE SCALE GENOMIC DNA]</scope>
</reference>
<dbReference type="GO" id="GO:0003824">
    <property type="term" value="F:catalytic activity"/>
    <property type="evidence" value="ECO:0007669"/>
    <property type="project" value="InterPro"/>
</dbReference>
<keyword evidence="1" id="KW-0812">Transmembrane</keyword>
<evidence type="ECO:0000313" key="4">
    <source>
        <dbReference type="Proteomes" id="UP000219994"/>
    </source>
</evidence>
<feature type="transmembrane region" description="Helical" evidence="1">
    <location>
        <begin position="73"/>
        <end position="93"/>
    </location>
</feature>
<dbReference type="Gene3D" id="3.60.10.10">
    <property type="entry name" value="Endonuclease/exonuclease/phosphatase"/>
    <property type="match status" value="1"/>
</dbReference>
<dbReference type="AlphaFoldDB" id="A0A2A6FNJ1"/>
<accession>A0A2A6FNJ1</accession>
<comment type="caution">
    <text evidence="3">The sequence shown here is derived from an EMBL/GenBank/DDBJ whole genome shotgun (WGS) entry which is preliminary data.</text>
</comment>
<evidence type="ECO:0000256" key="1">
    <source>
        <dbReference type="SAM" id="Phobius"/>
    </source>
</evidence>
<dbReference type="InterPro" id="IPR036691">
    <property type="entry name" value="Endo/exonu/phosph_ase_sf"/>
</dbReference>